<evidence type="ECO:0000256" key="2">
    <source>
        <dbReference type="SAM" id="Phobius"/>
    </source>
</evidence>
<dbReference type="Gene3D" id="2.60.40.1210">
    <property type="entry name" value="Cellobiose dehydrogenase, cytochrome domain"/>
    <property type="match status" value="1"/>
</dbReference>
<dbReference type="InterPro" id="IPR018825">
    <property type="entry name" value="DUF2427"/>
</dbReference>
<keyword evidence="3" id="KW-0732">Signal</keyword>
<dbReference type="Pfam" id="PF16010">
    <property type="entry name" value="CDH-cyt"/>
    <property type="match status" value="1"/>
</dbReference>
<feature type="transmembrane region" description="Helical" evidence="2">
    <location>
        <begin position="302"/>
        <end position="321"/>
    </location>
</feature>
<organism evidence="5 6">
    <name type="scientific">Fusarium ambrosium</name>
    <dbReference type="NCBI Taxonomy" id="131363"/>
    <lineage>
        <taxon>Eukaryota</taxon>
        <taxon>Fungi</taxon>
        <taxon>Dikarya</taxon>
        <taxon>Ascomycota</taxon>
        <taxon>Pezizomycotina</taxon>
        <taxon>Sordariomycetes</taxon>
        <taxon>Hypocreomycetidae</taxon>
        <taxon>Hypocreales</taxon>
        <taxon>Nectriaceae</taxon>
        <taxon>Fusarium</taxon>
        <taxon>Fusarium solani species complex</taxon>
    </lineage>
</organism>
<dbReference type="Gene3D" id="1.20.120.1770">
    <property type="match status" value="1"/>
</dbReference>
<keyword evidence="2" id="KW-1133">Transmembrane helix</keyword>
<dbReference type="AlphaFoldDB" id="A0A428UFE2"/>
<sequence length="410" mass="43108">MKSTVGTLLASTAALYARGASAVTSSFCPNDGDVCFRWGVPEASASSGSGNIYFQMEAPSSVQWAGLGIGSSMSGSEMFLIYQNGDGNVTLSTRSGTGHSMPQYTERSAVELLAGSGVSGGKLIANIRCGDCDSLDFEGSNSWIAAWKNGDSIDSTSVSERISEHDEHSSFSVNFAQASISSDSNPFTSSSDDSDSGSDSGSDSNSDSDSNNGSGSGSGSDSNSGVVVSAGPSKTVLRAHGIIMSIVFLAGYPLGAVLMPIIGKWLVHAGWQFIVFLGMWAGFGLGYVYARDGGYWWQQTHTKMGTIVVALMGLQPILGYAHHRYFRSHGKRGIISHVHIWFGRILMILGIVNGGLGLQLASSSTGYIVAYSVIAGIAALLYTGSIFVGSMRRAARVKQISPQMSQEEQR</sequence>
<dbReference type="SMART" id="SM00664">
    <property type="entry name" value="DoH"/>
    <property type="match status" value="1"/>
</dbReference>
<feature type="chain" id="PRO_5019107497" description="DOMON domain-containing protein" evidence="3">
    <location>
        <begin position="23"/>
        <end position="410"/>
    </location>
</feature>
<dbReference type="PROSITE" id="PS50836">
    <property type="entry name" value="DOMON"/>
    <property type="match status" value="1"/>
</dbReference>
<keyword evidence="2" id="KW-0812">Transmembrane</keyword>
<feature type="transmembrane region" description="Helical" evidence="2">
    <location>
        <begin position="269"/>
        <end position="290"/>
    </location>
</feature>
<dbReference type="InterPro" id="IPR015920">
    <property type="entry name" value="Cellobiose_DH-like_cyt"/>
</dbReference>
<dbReference type="PANTHER" id="PTHR47797">
    <property type="entry name" value="DEHYDROGENASE, PUTATIVE (AFU_ORTHOLOGUE AFUA_8G05805)-RELATED"/>
    <property type="match status" value="1"/>
</dbReference>
<proteinExistence type="predicted"/>
<feature type="domain" description="DOMON" evidence="4">
    <location>
        <begin position="32"/>
        <end position="150"/>
    </location>
</feature>
<dbReference type="EMBL" id="NIZV01000065">
    <property type="protein sequence ID" value="RSM13015.1"/>
    <property type="molecule type" value="Genomic_DNA"/>
</dbReference>
<dbReference type="InterPro" id="IPR005018">
    <property type="entry name" value="DOMON_domain"/>
</dbReference>
<evidence type="ECO:0000313" key="6">
    <source>
        <dbReference type="Proteomes" id="UP000288429"/>
    </source>
</evidence>
<comment type="caution">
    <text evidence="5">The sequence shown here is derived from an EMBL/GenBank/DDBJ whole genome shotgun (WGS) entry which is preliminary data.</text>
</comment>
<keyword evidence="6" id="KW-1185">Reference proteome</keyword>
<dbReference type="PANTHER" id="PTHR47797:SF4">
    <property type="entry name" value="DOMON DOMAIN-CONTAINING PROTEIN"/>
    <property type="match status" value="1"/>
</dbReference>
<accession>A0A428UFE2</accession>
<feature type="compositionally biased region" description="Low complexity" evidence="1">
    <location>
        <begin position="182"/>
        <end position="225"/>
    </location>
</feature>
<dbReference type="Pfam" id="PF10348">
    <property type="entry name" value="DUF2427"/>
    <property type="match status" value="1"/>
</dbReference>
<feature type="transmembrane region" description="Helical" evidence="2">
    <location>
        <begin position="242"/>
        <end position="262"/>
    </location>
</feature>
<evidence type="ECO:0000256" key="1">
    <source>
        <dbReference type="SAM" id="MobiDB-lite"/>
    </source>
</evidence>
<evidence type="ECO:0000256" key="3">
    <source>
        <dbReference type="SAM" id="SignalP"/>
    </source>
</evidence>
<feature type="transmembrane region" description="Helical" evidence="2">
    <location>
        <begin position="341"/>
        <end position="361"/>
    </location>
</feature>
<keyword evidence="2" id="KW-0472">Membrane</keyword>
<protein>
    <recommendedName>
        <fullName evidence="4">DOMON domain-containing protein</fullName>
    </recommendedName>
</protein>
<evidence type="ECO:0000259" key="4">
    <source>
        <dbReference type="PROSITE" id="PS50836"/>
    </source>
</evidence>
<dbReference type="CDD" id="cd09630">
    <property type="entry name" value="CDH_like_cytochrome"/>
    <property type="match status" value="1"/>
</dbReference>
<dbReference type="SUPFAM" id="SSF49344">
    <property type="entry name" value="CBD9-like"/>
    <property type="match status" value="1"/>
</dbReference>
<name>A0A428UFE2_9HYPO</name>
<feature type="signal peptide" evidence="3">
    <location>
        <begin position="1"/>
        <end position="22"/>
    </location>
</feature>
<gene>
    <name evidence="5" type="ORF">CDV31_005997</name>
</gene>
<feature type="transmembrane region" description="Helical" evidence="2">
    <location>
        <begin position="367"/>
        <end position="388"/>
    </location>
</feature>
<dbReference type="CDD" id="cd08760">
    <property type="entry name" value="Cyt_b561_FRRS1_like"/>
    <property type="match status" value="1"/>
</dbReference>
<evidence type="ECO:0000313" key="5">
    <source>
        <dbReference type="EMBL" id="RSM13015.1"/>
    </source>
</evidence>
<dbReference type="Proteomes" id="UP000288429">
    <property type="component" value="Unassembled WGS sequence"/>
</dbReference>
<reference evidence="5 6" key="1">
    <citation type="submission" date="2017-06" db="EMBL/GenBank/DDBJ databases">
        <title>Cmopartive genomic analysis of Ambrosia Fusariam Clade fungi.</title>
        <authorList>
            <person name="Stajich J.E."/>
            <person name="Carrillo J."/>
            <person name="Kijimoto T."/>
            <person name="Eskalen A."/>
            <person name="O'Donnell K."/>
            <person name="Kasson M."/>
        </authorList>
    </citation>
    <scope>NUCLEOTIDE SEQUENCE [LARGE SCALE GENOMIC DNA]</scope>
    <source>
        <strain evidence="5 6">NRRL 20438</strain>
    </source>
</reference>
<feature type="region of interest" description="Disordered" evidence="1">
    <location>
        <begin position="182"/>
        <end position="226"/>
    </location>
</feature>